<evidence type="ECO:0000259" key="4">
    <source>
        <dbReference type="PROSITE" id="PS01124"/>
    </source>
</evidence>
<dbReference type="PRINTS" id="PR00032">
    <property type="entry name" value="HTHARAC"/>
</dbReference>
<dbReference type="GO" id="GO:0003700">
    <property type="term" value="F:DNA-binding transcription factor activity"/>
    <property type="evidence" value="ECO:0007669"/>
    <property type="project" value="InterPro"/>
</dbReference>
<proteinExistence type="predicted"/>
<dbReference type="EMBL" id="LMWP01000085">
    <property type="protein sequence ID" value="KUN13362.1"/>
    <property type="molecule type" value="Genomic_DNA"/>
</dbReference>
<organism evidence="5 6">
    <name type="scientific">Streptomyces corchorusii</name>
    <name type="common">Streptomyces chibaensis</name>
    <dbReference type="NCBI Taxonomy" id="1903"/>
    <lineage>
        <taxon>Bacteria</taxon>
        <taxon>Bacillati</taxon>
        <taxon>Actinomycetota</taxon>
        <taxon>Actinomycetes</taxon>
        <taxon>Kitasatosporales</taxon>
        <taxon>Streptomycetaceae</taxon>
        <taxon>Streptomyces</taxon>
    </lineage>
</organism>
<reference evidence="5 6" key="1">
    <citation type="submission" date="2015-10" db="EMBL/GenBank/DDBJ databases">
        <title>Draft genome sequence of Streptomyces corchorusii DSM 40340, type strain for the species Streptomyces corchorusii.</title>
        <authorList>
            <person name="Ruckert C."/>
            <person name="Winkler A."/>
            <person name="Kalinowski J."/>
            <person name="Kampfer P."/>
            <person name="Glaeser S."/>
        </authorList>
    </citation>
    <scope>NUCLEOTIDE SEQUENCE [LARGE SCALE GENOMIC DNA]</scope>
    <source>
        <strain evidence="5 6">DSM 40340</strain>
    </source>
</reference>
<dbReference type="InterPro" id="IPR035418">
    <property type="entry name" value="AraC-bd_2"/>
</dbReference>
<dbReference type="InterPro" id="IPR020449">
    <property type="entry name" value="Tscrpt_reg_AraC-type_HTH"/>
</dbReference>
<keyword evidence="3" id="KW-0804">Transcription</keyword>
<sequence>MALPPTVQDACDDTDSFYTTDALPPGADRQGYWRDAWSRTFGTVSLSLPHDAYSGTIHTRPLGPLRSVAVTGDRLSVRRGPQHIATGPESAHVVVNVLVTGVARIEQDGRDTRLGPGEVVVYDTARPLRLDIPESFQAHSLVLRRRDLGLSARQTADITATPLGPGTPVGTLMSPFITRLVDKAGTLPSRTRELVAHTTLNLLATLVDERIGSARGGPRAGGSRALLERVRTFIDEHLTDPALSPVMIARAHHISPRYLHKLFEGESTTVSGFVRQRRLEESRRDMARHADRTIAAVAHQYGFASASHFSRAFRAQYGVSATEWRTAQQS</sequence>
<evidence type="ECO:0000313" key="6">
    <source>
        <dbReference type="Proteomes" id="UP000053398"/>
    </source>
</evidence>
<dbReference type="InterPro" id="IPR009057">
    <property type="entry name" value="Homeodomain-like_sf"/>
</dbReference>
<keyword evidence="6" id="KW-1185">Reference proteome</keyword>
<name>A0A117Q7S6_STRCK</name>
<dbReference type="RefSeq" id="WP_014669379.1">
    <property type="nucleotide sequence ID" value="NZ_KQ948392.1"/>
</dbReference>
<dbReference type="GO" id="GO:0043565">
    <property type="term" value="F:sequence-specific DNA binding"/>
    <property type="evidence" value="ECO:0007669"/>
    <property type="project" value="InterPro"/>
</dbReference>
<evidence type="ECO:0000256" key="3">
    <source>
        <dbReference type="ARBA" id="ARBA00023163"/>
    </source>
</evidence>
<feature type="domain" description="HTH araC/xylS-type" evidence="4">
    <location>
        <begin position="228"/>
        <end position="327"/>
    </location>
</feature>
<dbReference type="PROSITE" id="PS00041">
    <property type="entry name" value="HTH_ARAC_FAMILY_1"/>
    <property type="match status" value="1"/>
</dbReference>
<evidence type="ECO:0000313" key="5">
    <source>
        <dbReference type="EMBL" id="KUN13362.1"/>
    </source>
</evidence>
<protein>
    <submittedName>
        <fullName evidence="5">Transcriptional regulator</fullName>
    </submittedName>
</protein>
<dbReference type="Pfam" id="PF14525">
    <property type="entry name" value="AraC_binding_2"/>
    <property type="match status" value="1"/>
</dbReference>
<dbReference type="InterPro" id="IPR018062">
    <property type="entry name" value="HTH_AraC-typ_CS"/>
</dbReference>
<dbReference type="Pfam" id="PF12833">
    <property type="entry name" value="HTH_18"/>
    <property type="match status" value="1"/>
</dbReference>
<gene>
    <name evidence="5" type="ORF">AQJ11_44755</name>
</gene>
<evidence type="ECO:0000256" key="2">
    <source>
        <dbReference type="ARBA" id="ARBA00023125"/>
    </source>
</evidence>
<keyword evidence="1" id="KW-0805">Transcription regulation</keyword>
<dbReference type="InterPro" id="IPR050204">
    <property type="entry name" value="AraC_XylS_family_regulators"/>
</dbReference>
<keyword evidence="2" id="KW-0238">DNA-binding</keyword>
<comment type="caution">
    <text evidence="5">The sequence shown here is derived from an EMBL/GenBank/DDBJ whole genome shotgun (WGS) entry which is preliminary data.</text>
</comment>
<dbReference type="Proteomes" id="UP000053398">
    <property type="component" value="Unassembled WGS sequence"/>
</dbReference>
<dbReference type="AlphaFoldDB" id="A0A117Q7S6"/>
<evidence type="ECO:0000256" key="1">
    <source>
        <dbReference type="ARBA" id="ARBA00023015"/>
    </source>
</evidence>
<dbReference type="PROSITE" id="PS01124">
    <property type="entry name" value="HTH_ARAC_FAMILY_2"/>
    <property type="match status" value="1"/>
</dbReference>
<dbReference type="SUPFAM" id="SSF46689">
    <property type="entry name" value="Homeodomain-like"/>
    <property type="match status" value="1"/>
</dbReference>
<dbReference type="SMART" id="SM00342">
    <property type="entry name" value="HTH_ARAC"/>
    <property type="match status" value="1"/>
</dbReference>
<dbReference type="Gene3D" id="1.10.10.60">
    <property type="entry name" value="Homeodomain-like"/>
    <property type="match status" value="1"/>
</dbReference>
<dbReference type="PANTHER" id="PTHR46796">
    <property type="entry name" value="HTH-TYPE TRANSCRIPTIONAL ACTIVATOR RHAS-RELATED"/>
    <property type="match status" value="1"/>
</dbReference>
<dbReference type="PANTHER" id="PTHR46796:SF6">
    <property type="entry name" value="ARAC SUBFAMILY"/>
    <property type="match status" value="1"/>
</dbReference>
<dbReference type="InterPro" id="IPR018060">
    <property type="entry name" value="HTH_AraC"/>
</dbReference>
<accession>A0A117Q7S6</accession>